<reference evidence="2 3" key="1">
    <citation type="submission" date="2016-03" db="EMBL/GenBank/DDBJ databases">
        <title>Choanephora cucurbitarum.</title>
        <authorList>
            <person name="Min B."/>
            <person name="Park H."/>
            <person name="Park J.-H."/>
            <person name="Shin H.-D."/>
            <person name="Choi I.-G."/>
        </authorList>
    </citation>
    <scope>NUCLEOTIDE SEQUENCE [LARGE SCALE GENOMIC DNA]</scope>
    <source>
        <strain evidence="2 3">KUS-F28377</strain>
    </source>
</reference>
<keyword evidence="3" id="KW-1185">Reference proteome</keyword>
<dbReference type="InParanoid" id="A0A1C7NA21"/>
<proteinExistence type="predicted"/>
<sequence length="208" mass="24191">MPPRFQPVQAANQKPLYNEIIALQKLLGTDILEQAARILDHFTAIKQNKLEATSFQTPPQLNDKLKEKCEEFETVCDQIYYILEHSKHVLQLDHQQKIIQAKELKKEQLQQQQNALDKMETENDPMQMDQDMDFNAAQLDMSMDETAENMPSEQDKQKAMAIDEEDMEELLQIQRDRLDWLKNVVVLGMDADAAKSNGREEKTQDLLF</sequence>
<keyword evidence="1" id="KW-0175">Coiled coil</keyword>
<evidence type="ECO:0000256" key="1">
    <source>
        <dbReference type="SAM" id="Coils"/>
    </source>
</evidence>
<feature type="coiled-coil region" evidence="1">
    <location>
        <begin position="92"/>
        <end position="122"/>
    </location>
</feature>
<accession>A0A1C7NA21</accession>
<protein>
    <submittedName>
        <fullName evidence="2">Uncharacterized protein</fullName>
    </submittedName>
</protein>
<organism evidence="2 3">
    <name type="scientific">Choanephora cucurbitarum</name>
    <dbReference type="NCBI Taxonomy" id="101091"/>
    <lineage>
        <taxon>Eukaryota</taxon>
        <taxon>Fungi</taxon>
        <taxon>Fungi incertae sedis</taxon>
        <taxon>Mucoromycota</taxon>
        <taxon>Mucoromycotina</taxon>
        <taxon>Mucoromycetes</taxon>
        <taxon>Mucorales</taxon>
        <taxon>Mucorineae</taxon>
        <taxon>Choanephoraceae</taxon>
        <taxon>Choanephoroideae</taxon>
        <taxon>Choanephora</taxon>
    </lineage>
</organism>
<dbReference type="EMBL" id="LUGH01000341">
    <property type="protein sequence ID" value="OBZ85975.1"/>
    <property type="molecule type" value="Genomic_DNA"/>
</dbReference>
<name>A0A1C7NA21_9FUNG</name>
<dbReference type="Proteomes" id="UP000093000">
    <property type="component" value="Unassembled WGS sequence"/>
</dbReference>
<dbReference type="OrthoDB" id="2423920at2759"/>
<evidence type="ECO:0000313" key="2">
    <source>
        <dbReference type="EMBL" id="OBZ85975.1"/>
    </source>
</evidence>
<comment type="caution">
    <text evidence="2">The sequence shown here is derived from an EMBL/GenBank/DDBJ whole genome shotgun (WGS) entry which is preliminary data.</text>
</comment>
<dbReference type="AlphaFoldDB" id="A0A1C7NA21"/>
<gene>
    <name evidence="2" type="ORF">A0J61_05978</name>
</gene>
<evidence type="ECO:0000313" key="3">
    <source>
        <dbReference type="Proteomes" id="UP000093000"/>
    </source>
</evidence>